<name>A0A8H4X1R9_9HYPO</name>
<dbReference type="EMBL" id="JABFAI010000060">
    <property type="protein sequence ID" value="KAF4957889.1"/>
    <property type="molecule type" value="Genomic_DNA"/>
</dbReference>
<dbReference type="PANTHER" id="PTHR37171">
    <property type="entry name" value="SERINE/THREONINE-PROTEIN KINASE YRZF-RELATED"/>
    <property type="match status" value="1"/>
</dbReference>
<dbReference type="SUPFAM" id="SSF56112">
    <property type="entry name" value="Protein kinase-like (PK-like)"/>
    <property type="match status" value="1"/>
</dbReference>
<dbReference type="OrthoDB" id="2942798at2759"/>
<dbReference type="PANTHER" id="PTHR37171:SF1">
    <property type="entry name" value="SERINE_THREONINE-PROTEIN KINASE YRZF-RELATED"/>
    <property type="match status" value="1"/>
</dbReference>
<accession>A0A8H4X1R9</accession>
<dbReference type="Proteomes" id="UP000604273">
    <property type="component" value="Unassembled WGS sequence"/>
</dbReference>
<proteinExistence type="predicted"/>
<dbReference type="AlphaFoldDB" id="A0A8H4X1R9"/>
<evidence type="ECO:0008006" key="3">
    <source>
        <dbReference type="Google" id="ProtNLM"/>
    </source>
</evidence>
<dbReference type="InterPro" id="IPR011009">
    <property type="entry name" value="Kinase-like_dom_sf"/>
</dbReference>
<reference evidence="1" key="2">
    <citation type="submission" date="2020-05" db="EMBL/GenBank/DDBJ databases">
        <authorList>
            <person name="Kim H.-S."/>
            <person name="Proctor R.H."/>
            <person name="Brown D.W."/>
        </authorList>
    </citation>
    <scope>NUCLEOTIDE SEQUENCE</scope>
    <source>
        <strain evidence="1">NRRL 45417</strain>
    </source>
</reference>
<gene>
    <name evidence="1" type="ORF">FGADI_2718</name>
</gene>
<protein>
    <recommendedName>
        <fullName evidence="3">Protein kinase domain-containing protein</fullName>
    </recommendedName>
</protein>
<evidence type="ECO:0000313" key="2">
    <source>
        <dbReference type="Proteomes" id="UP000604273"/>
    </source>
</evidence>
<organism evidence="1 2">
    <name type="scientific">Fusarium gaditjirri</name>
    <dbReference type="NCBI Taxonomy" id="282569"/>
    <lineage>
        <taxon>Eukaryota</taxon>
        <taxon>Fungi</taxon>
        <taxon>Dikarya</taxon>
        <taxon>Ascomycota</taxon>
        <taxon>Pezizomycotina</taxon>
        <taxon>Sordariomycetes</taxon>
        <taxon>Hypocreomycetidae</taxon>
        <taxon>Hypocreales</taxon>
        <taxon>Nectriaceae</taxon>
        <taxon>Fusarium</taxon>
        <taxon>Fusarium nisikadoi species complex</taxon>
    </lineage>
</organism>
<evidence type="ECO:0000313" key="1">
    <source>
        <dbReference type="EMBL" id="KAF4957889.1"/>
    </source>
</evidence>
<dbReference type="Gene3D" id="1.10.510.10">
    <property type="entry name" value="Transferase(Phosphotransferase) domain 1"/>
    <property type="match status" value="1"/>
</dbReference>
<keyword evidence="2" id="KW-1185">Reference proteome</keyword>
<reference evidence="1" key="1">
    <citation type="journal article" date="2020" name="BMC Genomics">
        <title>Correction to: Identification and distribution of gene clusters required for synthesis of sphingolipid metabolism inhibitors in diverse species of the filamentous fungus Fusarium.</title>
        <authorList>
            <person name="Kim H.S."/>
            <person name="Lohmar J.M."/>
            <person name="Busman M."/>
            <person name="Brown D.W."/>
            <person name="Naumann T.A."/>
            <person name="Divon H.H."/>
            <person name="Lysoe E."/>
            <person name="Uhlig S."/>
            <person name="Proctor R.H."/>
        </authorList>
    </citation>
    <scope>NUCLEOTIDE SEQUENCE</scope>
    <source>
        <strain evidence="1">NRRL 45417</strain>
    </source>
</reference>
<dbReference type="InterPro" id="IPR052396">
    <property type="entry name" value="Meiotic_Drive_Suppr_Kinase"/>
</dbReference>
<sequence>MELSDVSQMHKSSERMDGQASLQTHMVSYIVHPTPPQPAHHLAHQHLRFGTRAFRASGAASDHAHHNVLRLRIHKTFIGGIIESLFRITSKATGTWLQSKFPEWFLPDKIVLKRQKENWEEEFDHEIVAYNRLRPLQGLTIPKLYGMVQYANTRALILSDIGGSCIATPGGAVLTEQDIEPLFHQALTSLNEYGICHDDTKLDNFHLVTDDGKDKIMIVDLESADFDQTEEELAYTAKSKTKSLLRQYRNHLKCLEHDGVLLPRRPVRR</sequence>
<comment type="caution">
    <text evidence="1">The sequence shown here is derived from an EMBL/GenBank/DDBJ whole genome shotgun (WGS) entry which is preliminary data.</text>
</comment>